<dbReference type="Proteomes" id="UP001221838">
    <property type="component" value="Unassembled WGS sequence"/>
</dbReference>
<accession>A0ABT5DHA3</accession>
<sequence>MWRKLLSTALLVGALAACTEFEGKPCVVDDDCGSNGVCEVVDGQGYCRKKPDIADQCEPVCAAYDVCTTEGCKPRFSALKIKEPANGVLLNGGTISIVAELTEQYATSAEWPALVFTAKRQDGSPAGSIPTPTRNGNTYTALWTVPNLDEQVTVTAAYLEAKLSDTVTVDVDTVAPTFTISFSNPPTRFPGNPGLQAEQRDQTSGYEGAFRRDEPVTVTISSNDDSVSKVNLTVVGIGAGGVAGRTEPIITVDLQKRTSCPGGQPVCGEKVVDLSAPEMSDFRGAMRFQASGQDGAANLGTSAEVQLRVTRWKWMFEAVTAIHGTPAVGNMGTVYFGTNSNSKSGKTFGVDPVGGKKWTFDTGDVAGSPAVGAWNANEEYVYVAGRGNTSALYAIRSDGVEKQRCSYSGNFELLSAVAVGIVGSEESAVTIYNSGDGQVQVVQIRPDSTGPKCFNIVGAAIPQSIAGAVVVKDNNVFYGTSMRTITSYDLSTDLNVARQGWPQSPNNLVRGLSIVGDKVYAASGSSDDPSVGGLFSASTAGGTLASVFPVGGATSRVFNLAVGVGDLAYFGAESSSSASLYSLRLSEIVSATPVVDAVGILRGAPVAGRNGPLYTANTQGRVAAWSGGLSSPLWNVDLAQGGGGANISPTLDCLRDASGKAVTNSPLGVLYVAADTKVHAFIVDSPGMDPAAPWPKYQHDARNTGNPATPITNCRQQ</sequence>
<evidence type="ECO:0000313" key="2">
    <source>
        <dbReference type="EMBL" id="MDC0713047.1"/>
    </source>
</evidence>
<feature type="compositionally biased region" description="Polar residues" evidence="1">
    <location>
        <begin position="703"/>
        <end position="717"/>
    </location>
</feature>
<feature type="region of interest" description="Disordered" evidence="1">
    <location>
        <begin position="698"/>
        <end position="717"/>
    </location>
</feature>
<dbReference type="RefSeq" id="WP_272143229.1">
    <property type="nucleotide sequence ID" value="NZ_JAQNDM010000002.1"/>
</dbReference>
<dbReference type="EMBL" id="JAQNDM010000002">
    <property type="protein sequence ID" value="MDC0713047.1"/>
    <property type="molecule type" value="Genomic_DNA"/>
</dbReference>
<dbReference type="InterPro" id="IPR018391">
    <property type="entry name" value="PQQ_b-propeller_rpt"/>
</dbReference>
<protein>
    <recommendedName>
        <fullName evidence="4">Outer membrane protein assembly factor BamB, contains PQQ-like beta-propeller repeat</fullName>
    </recommendedName>
</protein>
<keyword evidence="3" id="KW-1185">Reference proteome</keyword>
<proteinExistence type="predicted"/>
<name>A0ABT5DHA3_9BACT</name>
<dbReference type="SUPFAM" id="SSF82171">
    <property type="entry name" value="DPP6 N-terminal domain-like"/>
    <property type="match status" value="1"/>
</dbReference>
<organism evidence="2 3">
    <name type="scientific">Stigmatella ashevillensis</name>
    <dbReference type="NCBI Taxonomy" id="2995309"/>
    <lineage>
        <taxon>Bacteria</taxon>
        <taxon>Pseudomonadati</taxon>
        <taxon>Myxococcota</taxon>
        <taxon>Myxococcia</taxon>
        <taxon>Myxococcales</taxon>
        <taxon>Cystobacterineae</taxon>
        <taxon>Archangiaceae</taxon>
        <taxon>Stigmatella</taxon>
    </lineage>
</organism>
<dbReference type="PROSITE" id="PS51257">
    <property type="entry name" value="PROKAR_LIPOPROTEIN"/>
    <property type="match status" value="1"/>
</dbReference>
<evidence type="ECO:0000256" key="1">
    <source>
        <dbReference type="SAM" id="MobiDB-lite"/>
    </source>
</evidence>
<evidence type="ECO:0000313" key="3">
    <source>
        <dbReference type="Proteomes" id="UP001221838"/>
    </source>
</evidence>
<dbReference type="SMART" id="SM00564">
    <property type="entry name" value="PQQ"/>
    <property type="match status" value="3"/>
</dbReference>
<reference evidence="2 3" key="1">
    <citation type="submission" date="2022-11" db="EMBL/GenBank/DDBJ databases">
        <title>Minimal conservation of predation-associated metabolite biosynthetic gene clusters underscores biosynthetic potential of Myxococcota including descriptions for ten novel species: Archangium lansinium sp. nov., Myxococcus landrumus sp. nov., Nannocystis bai.</title>
        <authorList>
            <person name="Ahearne A."/>
            <person name="Stevens C."/>
            <person name="Dowd S."/>
        </authorList>
    </citation>
    <scope>NUCLEOTIDE SEQUENCE [LARGE SCALE GENOMIC DNA]</scope>
    <source>
        <strain evidence="2 3">NCWAL01</strain>
    </source>
</reference>
<evidence type="ECO:0008006" key="4">
    <source>
        <dbReference type="Google" id="ProtNLM"/>
    </source>
</evidence>
<comment type="caution">
    <text evidence="2">The sequence shown here is derived from an EMBL/GenBank/DDBJ whole genome shotgun (WGS) entry which is preliminary data.</text>
</comment>
<gene>
    <name evidence="2" type="ORF">POL68_31585</name>
</gene>